<dbReference type="InterPro" id="IPR013783">
    <property type="entry name" value="Ig-like_fold"/>
</dbReference>
<dbReference type="GO" id="GO:2001070">
    <property type="term" value="F:starch binding"/>
    <property type="evidence" value="ECO:0007669"/>
    <property type="project" value="InterPro"/>
</dbReference>
<evidence type="ECO:0000313" key="3">
    <source>
        <dbReference type="Proteomes" id="UP000480178"/>
    </source>
</evidence>
<dbReference type="InterPro" id="IPR002044">
    <property type="entry name" value="CBM20"/>
</dbReference>
<dbReference type="Pfam" id="PF16561">
    <property type="entry name" value="AMPK1_CBM"/>
    <property type="match status" value="1"/>
</dbReference>
<dbReference type="InterPro" id="IPR032640">
    <property type="entry name" value="AMPK1_CBM"/>
</dbReference>
<dbReference type="GO" id="GO:0016787">
    <property type="term" value="F:hydrolase activity"/>
    <property type="evidence" value="ECO:0007669"/>
    <property type="project" value="UniProtKB-KW"/>
</dbReference>
<dbReference type="Proteomes" id="UP000480178">
    <property type="component" value="Chromosome"/>
</dbReference>
<keyword evidence="2" id="KW-0378">Hydrolase</keyword>
<sequence>MSIKKKFLKGKPVVKITFEVAKEIANSAKSVSLVGEFNNWDPSASPMKSTKEGKFSTTVDLESGKEYQFRYLIDETRWVNDSEADKFVPTVYGDSDNSVVVV</sequence>
<protein>
    <submittedName>
        <fullName evidence="2">Glycoside hydrolase</fullName>
    </submittedName>
</protein>
<dbReference type="SUPFAM" id="SSF81296">
    <property type="entry name" value="E set domains"/>
    <property type="match status" value="1"/>
</dbReference>
<dbReference type="AlphaFoldDB" id="A0A6C0GJ45"/>
<dbReference type="KEGG" id="rhoz:GXP67_14220"/>
<organism evidence="2 3">
    <name type="scientific">Rhodocytophaga rosea</name>
    <dbReference type="NCBI Taxonomy" id="2704465"/>
    <lineage>
        <taxon>Bacteria</taxon>
        <taxon>Pseudomonadati</taxon>
        <taxon>Bacteroidota</taxon>
        <taxon>Cytophagia</taxon>
        <taxon>Cytophagales</taxon>
        <taxon>Rhodocytophagaceae</taxon>
        <taxon>Rhodocytophaga</taxon>
    </lineage>
</organism>
<dbReference type="InterPro" id="IPR014756">
    <property type="entry name" value="Ig_E-set"/>
</dbReference>
<gene>
    <name evidence="2" type="ORF">GXP67_14220</name>
</gene>
<dbReference type="Gene3D" id="2.60.40.10">
    <property type="entry name" value="Immunoglobulins"/>
    <property type="match status" value="1"/>
</dbReference>
<feature type="domain" description="CBM20" evidence="1">
    <location>
        <begin position="8"/>
        <end position="102"/>
    </location>
</feature>
<reference evidence="2 3" key="1">
    <citation type="submission" date="2020-01" db="EMBL/GenBank/DDBJ databases">
        <authorList>
            <person name="Kim M.K."/>
        </authorList>
    </citation>
    <scope>NUCLEOTIDE SEQUENCE [LARGE SCALE GENOMIC DNA]</scope>
    <source>
        <strain evidence="2 3">172606-1</strain>
    </source>
</reference>
<keyword evidence="3" id="KW-1185">Reference proteome</keyword>
<dbReference type="PROSITE" id="PS51166">
    <property type="entry name" value="CBM20"/>
    <property type="match status" value="1"/>
</dbReference>
<evidence type="ECO:0000259" key="1">
    <source>
        <dbReference type="PROSITE" id="PS51166"/>
    </source>
</evidence>
<evidence type="ECO:0000313" key="2">
    <source>
        <dbReference type="EMBL" id="QHT67703.1"/>
    </source>
</evidence>
<dbReference type="RefSeq" id="WP_162443726.1">
    <property type="nucleotide sequence ID" value="NZ_CP048222.1"/>
</dbReference>
<accession>A0A6C0GJ45</accession>
<dbReference type="CDD" id="cd07184">
    <property type="entry name" value="E_set_Isoamylase_like_N"/>
    <property type="match status" value="1"/>
</dbReference>
<dbReference type="EMBL" id="CP048222">
    <property type="protein sequence ID" value="QHT67703.1"/>
    <property type="molecule type" value="Genomic_DNA"/>
</dbReference>
<name>A0A6C0GJ45_9BACT</name>
<proteinExistence type="predicted"/>